<organism evidence="1 2">
    <name type="scientific">Portunus trituberculatus</name>
    <name type="common">Swimming crab</name>
    <name type="synonym">Neptunus trituberculatus</name>
    <dbReference type="NCBI Taxonomy" id="210409"/>
    <lineage>
        <taxon>Eukaryota</taxon>
        <taxon>Metazoa</taxon>
        <taxon>Ecdysozoa</taxon>
        <taxon>Arthropoda</taxon>
        <taxon>Crustacea</taxon>
        <taxon>Multicrustacea</taxon>
        <taxon>Malacostraca</taxon>
        <taxon>Eumalacostraca</taxon>
        <taxon>Eucarida</taxon>
        <taxon>Decapoda</taxon>
        <taxon>Pleocyemata</taxon>
        <taxon>Brachyura</taxon>
        <taxon>Eubrachyura</taxon>
        <taxon>Portunoidea</taxon>
        <taxon>Portunidae</taxon>
        <taxon>Portuninae</taxon>
        <taxon>Portunus</taxon>
    </lineage>
</organism>
<accession>A0A5B7EMA5</accession>
<reference evidence="1 2" key="1">
    <citation type="submission" date="2019-05" db="EMBL/GenBank/DDBJ databases">
        <title>Another draft genome of Portunus trituberculatus and its Hox gene families provides insights of decapod evolution.</title>
        <authorList>
            <person name="Jeong J.-H."/>
            <person name="Song I."/>
            <person name="Kim S."/>
            <person name="Choi T."/>
            <person name="Kim D."/>
            <person name="Ryu S."/>
            <person name="Kim W."/>
        </authorList>
    </citation>
    <scope>NUCLEOTIDE SEQUENCE [LARGE SCALE GENOMIC DNA]</scope>
    <source>
        <tissue evidence="1">Muscle</tissue>
    </source>
</reference>
<sequence>MALTLHDAVSQVEGSCGQAMHRYCLSQSRAFCLTNPTGQQHTPCSSRLTQIFMFRFHSTDVSSQAQFY</sequence>
<keyword evidence="2" id="KW-1185">Reference proteome</keyword>
<evidence type="ECO:0000313" key="2">
    <source>
        <dbReference type="Proteomes" id="UP000324222"/>
    </source>
</evidence>
<comment type="caution">
    <text evidence="1">The sequence shown here is derived from an EMBL/GenBank/DDBJ whole genome shotgun (WGS) entry which is preliminary data.</text>
</comment>
<name>A0A5B7EMA5_PORTR</name>
<dbReference type="AlphaFoldDB" id="A0A5B7EMA5"/>
<gene>
    <name evidence="1" type="ORF">E2C01_027683</name>
</gene>
<dbReference type="Proteomes" id="UP000324222">
    <property type="component" value="Unassembled WGS sequence"/>
</dbReference>
<proteinExistence type="predicted"/>
<protein>
    <submittedName>
        <fullName evidence="1">Uncharacterized protein</fullName>
    </submittedName>
</protein>
<evidence type="ECO:0000313" key="1">
    <source>
        <dbReference type="EMBL" id="MPC34299.1"/>
    </source>
</evidence>
<dbReference type="EMBL" id="VSRR010003026">
    <property type="protein sequence ID" value="MPC34299.1"/>
    <property type="molecule type" value="Genomic_DNA"/>
</dbReference>